<reference evidence="1" key="1">
    <citation type="submission" date="2016-01" db="EMBL/GenBank/DDBJ databases">
        <title>Reference transcriptome for the parasite Schistocephalus solidus: insights into the molecular evolution of parasitism.</title>
        <authorList>
            <person name="Hebert F.O."/>
            <person name="Grambauer S."/>
            <person name="Barber I."/>
            <person name="Landry C.R."/>
            <person name="Aubin-Horth N."/>
        </authorList>
    </citation>
    <scope>NUCLEOTIDE SEQUENCE</scope>
</reference>
<proteinExistence type="predicted"/>
<feature type="non-terminal residue" evidence="1">
    <location>
        <position position="104"/>
    </location>
</feature>
<dbReference type="AlphaFoldDB" id="A0A0V0J4I2"/>
<evidence type="ECO:0000313" key="1">
    <source>
        <dbReference type="EMBL" id="JAP60221.1"/>
    </source>
</evidence>
<accession>A0A0V0J4I2</accession>
<dbReference type="EMBL" id="GEEE01010820">
    <property type="protein sequence ID" value="JAP52405.1"/>
    <property type="molecule type" value="Transcribed_RNA"/>
</dbReference>
<organism evidence="1">
    <name type="scientific">Schistocephalus solidus</name>
    <name type="common">Tapeworm</name>
    <dbReference type="NCBI Taxonomy" id="70667"/>
    <lineage>
        <taxon>Eukaryota</taxon>
        <taxon>Metazoa</taxon>
        <taxon>Spiralia</taxon>
        <taxon>Lophotrochozoa</taxon>
        <taxon>Platyhelminthes</taxon>
        <taxon>Cestoda</taxon>
        <taxon>Eucestoda</taxon>
        <taxon>Diphyllobothriidea</taxon>
        <taxon>Diphyllobothriidae</taxon>
        <taxon>Schistocephalus</taxon>
    </lineage>
</organism>
<protein>
    <submittedName>
        <fullName evidence="1">Uncharacterized protein</fullName>
    </submittedName>
</protein>
<dbReference type="EMBL" id="GEEE01000628">
    <property type="protein sequence ID" value="JAP62597.1"/>
    <property type="molecule type" value="Transcribed_RNA"/>
</dbReference>
<dbReference type="EMBL" id="GEEE01003004">
    <property type="protein sequence ID" value="JAP60221.1"/>
    <property type="molecule type" value="Transcribed_RNA"/>
</dbReference>
<gene>
    <name evidence="1" type="ORF">TR88657</name>
</gene>
<name>A0A0V0J4I2_SCHSO</name>
<sequence>MSNFILEDTFRDNVSDRVNVRVRINLISVPTPLLICHTYQITFTTSVQLRIQHLGKTDLLSQNYFDGLLDLLSWSTFIFVSATEQPIIKSATARGSRTLYLEWL</sequence>